<evidence type="ECO:0000313" key="1">
    <source>
        <dbReference type="EMBL" id="KAI5667867.1"/>
    </source>
</evidence>
<dbReference type="Proteomes" id="UP001060085">
    <property type="component" value="Linkage Group LG04"/>
</dbReference>
<sequence length="132" mass="14605">MVAAWDRCNSCVKGLIVFGGSQVPCQTLNKHPLPILDKVLSNILGEENRHKIVAELEIKIEAATFAAKNNNQPLRDYCGKLGHQKVDYWSLHGKPIDGRQRGGRIGGRSRFCSGRQVMRNLATDVGHGDKVE</sequence>
<name>A0ACC0B5M1_CATRO</name>
<accession>A0ACC0B5M1</accession>
<dbReference type="EMBL" id="CM044704">
    <property type="protein sequence ID" value="KAI5667867.1"/>
    <property type="molecule type" value="Genomic_DNA"/>
</dbReference>
<reference evidence="2" key="1">
    <citation type="journal article" date="2023" name="Nat. Plants">
        <title>Single-cell RNA sequencing provides a high-resolution roadmap for understanding the multicellular compartmentation of specialized metabolism.</title>
        <authorList>
            <person name="Sun S."/>
            <person name="Shen X."/>
            <person name="Li Y."/>
            <person name="Li Y."/>
            <person name="Wang S."/>
            <person name="Li R."/>
            <person name="Zhang H."/>
            <person name="Shen G."/>
            <person name="Guo B."/>
            <person name="Wei J."/>
            <person name="Xu J."/>
            <person name="St-Pierre B."/>
            <person name="Chen S."/>
            <person name="Sun C."/>
        </authorList>
    </citation>
    <scope>NUCLEOTIDE SEQUENCE [LARGE SCALE GENOMIC DNA]</scope>
</reference>
<gene>
    <name evidence="1" type="ORF">M9H77_17720</name>
</gene>
<protein>
    <submittedName>
        <fullName evidence="1">Uncharacterized protein</fullName>
    </submittedName>
</protein>
<evidence type="ECO:0000313" key="2">
    <source>
        <dbReference type="Proteomes" id="UP001060085"/>
    </source>
</evidence>
<comment type="caution">
    <text evidence="1">The sequence shown here is derived from an EMBL/GenBank/DDBJ whole genome shotgun (WGS) entry which is preliminary data.</text>
</comment>
<keyword evidence="2" id="KW-1185">Reference proteome</keyword>
<organism evidence="1 2">
    <name type="scientific">Catharanthus roseus</name>
    <name type="common">Madagascar periwinkle</name>
    <name type="synonym">Vinca rosea</name>
    <dbReference type="NCBI Taxonomy" id="4058"/>
    <lineage>
        <taxon>Eukaryota</taxon>
        <taxon>Viridiplantae</taxon>
        <taxon>Streptophyta</taxon>
        <taxon>Embryophyta</taxon>
        <taxon>Tracheophyta</taxon>
        <taxon>Spermatophyta</taxon>
        <taxon>Magnoliopsida</taxon>
        <taxon>eudicotyledons</taxon>
        <taxon>Gunneridae</taxon>
        <taxon>Pentapetalae</taxon>
        <taxon>asterids</taxon>
        <taxon>lamiids</taxon>
        <taxon>Gentianales</taxon>
        <taxon>Apocynaceae</taxon>
        <taxon>Rauvolfioideae</taxon>
        <taxon>Vinceae</taxon>
        <taxon>Catharanthinae</taxon>
        <taxon>Catharanthus</taxon>
    </lineage>
</organism>
<proteinExistence type="predicted"/>